<organism evidence="2 3">
    <name type="scientific">Timema podura</name>
    <name type="common">Walking stick</name>
    <dbReference type="NCBI Taxonomy" id="61482"/>
    <lineage>
        <taxon>Eukaryota</taxon>
        <taxon>Metazoa</taxon>
        <taxon>Ecdysozoa</taxon>
        <taxon>Arthropoda</taxon>
        <taxon>Hexapoda</taxon>
        <taxon>Insecta</taxon>
        <taxon>Pterygota</taxon>
        <taxon>Neoptera</taxon>
        <taxon>Polyneoptera</taxon>
        <taxon>Phasmatodea</taxon>
        <taxon>Timematodea</taxon>
        <taxon>Timematoidea</taxon>
        <taxon>Timematidae</taxon>
        <taxon>Timema</taxon>
    </lineage>
</organism>
<name>A0ABN7P915_TIMPD</name>
<reference evidence="2" key="1">
    <citation type="submission" date="2021-03" db="EMBL/GenBank/DDBJ databases">
        <authorList>
            <person name="Tran Van P."/>
        </authorList>
    </citation>
    <scope>NUCLEOTIDE SEQUENCE</scope>
</reference>
<accession>A0ABN7P915</accession>
<feature type="compositionally biased region" description="Low complexity" evidence="1">
    <location>
        <begin position="33"/>
        <end position="44"/>
    </location>
</feature>
<comment type="caution">
    <text evidence="2">The sequence shown here is derived from an EMBL/GenBank/DDBJ whole genome shotgun (WGS) entry which is preliminary data.</text>
</comment>
<evidence type="ECO:0000313" key="3">
    <source>
        <dbReference type="Proteomes" id="UP001153148"/>
    </source>
</evidence>
<dbReference type="Proteomes" id="UP001153148">
    <property type="component" value="Unassembled WGS sequence"/>
</dbReference>
<feature type="compositionally biased region" description="Polar residues" evidence="1">
    <location>
        <begin position="1"/>
        <end position="13"/>
    </location>
</feature>
<sequence length="93" mass="10294">MSVPSETTTSNTPLADVKEERKEPDNISKLPLSTSEQTTEMTTTDRPAEDCEDDHIDVVDDKDVQQPDSPQSSTCVSKVLRSVRKRQLSGSFP</sequence>
<evidence type="ECO:0000313" key="2">
    <source>
        <dbReference type="EMBL" id="CAG2063178.1"/>
    </source>
</evidence>
<gene>
    <name evidence="2" type="ORF">TPAB3V08_LOCUS10126</name>
</gene>
<evidence type="ECO:0000256" key="1">
    <source>
        <dbReference type="SAM" id="MobiDB-lite"/>
    </source>
</evidence>
<proteinExistence type="predicted"/>
<dbReference type="EMBL" id="CAJPIN010024762">
    <property type="protein sequence ID" value="CAG2063178.1"/>
    <property type="molecule type" value="Genomic_DNA"/>
</dbReference>
<protein>
    <submittedName>
        <fullName evidence="2">Uncharacterized protein</fullName>
    </submittedName>
</protein>
<keyword evidence="3" id="KW-1185">Reference proteome</keyword>
<feature type="region of interest" description="Disordered" evidence="1">
    <location>
        <begin position="1"/>
        <end position="53"/>
    </location>
</feature>
<feature type="compositionally biased region" description="Basic and acidic residues" evidence="1">
    <location>
        <begin position="16"/>
        <end position="26"/>
    </location>
</feature>